<feature type="compositionally biased region" description="Basic and acidic residues" evidence="1">
    <location>
        <begin position="316"/>
        <end position="327"/>
    </location>
</feature>
<sequence length="1325" mass="134920">MAEAQTQTPTPGAPSTPAEDRQILDDLMPAGDGRTGSERDAALHEAIGNAMDGDDARAHENIHQGVDSTKDPAGAPPARHAGLLEPATAAPAWQAGADTLEGGIAPVLAPPAQEGIRPLDGAPVTDAGSVTPTATGGFITPTGLDDGAAVQAALGVGASVPSALSMPAAEDRGDTTTPGDGVKPDLQEEADMVREAEADRPDAPAMEPAPAIPPTGDTDPTDDTDGDDPASDGADDAPTGEDPTDSDDPDDGDDPTDDDEDDDDTGDGDSGGDETGGGDDPADDDEDDGDDPSDDGDDPGDGDDTDPPDDSGPDPVRFRVDNTETARPDFVGDDVLSIDHSGAYSRWGADMDADTSLADGDGASITVDAWNEAKSVRADSDQNADVSVDNFVHADVYLGEGGDSTVIIDRAKRGHVETGSGNDTIDIDAQTNNAGWINTFHVDTGAGDDAITATGDKGITRFVVESGEGSDAVVLDGAYASSDVDLDAPGADEGAGGNDRFEGGVGADNVRGGGGDDTLLGGAGSDTLDGGSGSDIVDAGAGDDVGILRTAERSDDGDTTVYDGGDGTDTLRVEVDDASLADAEVMGDLRAMRDAIRAGGDEPIAVDSLNLEVSDWEDVAIVDSDGNAVDLDADGVTLDAADATGREDTPVALNISAALIDTDGSETLGVTIQGVPEDATLSAGTRNADGSWTLEADDLDGLSIRTAENWNGSFDLTVEATSTELSGDTATATQTMTVDVTPVNDGPVISGLANIIRVTNVNDLVYKHNFETEARFPDLSENHRLDPSKVNGVDPDNMTLQHDYDVSVTFVSEGAGYHNALGWYTVGEDGSISDPQFIYGDATDSVIEKAGTQTVTLTAPDDGFAGKTLGFFLVADGHNRNKSANFWDDASTNQGGRLAFVDDDGNPATVDTATPKLVFIDDDGEVHTVSSNGGIYHSAAVGDTTGLNPDGRQHAISGVTDDGDSLMVGFEDQSGLGDHDFNDIVFTVNVGSDNARQLVPTAVAPGIQIEDIDSPLLASAEARLSEGMQPGDELQINGVTIDADGFIGDTGVRVEVVQDDTGYALRFSGDADQATYTDLLSRVKLQNSGTDPELGDRAIDFTVSDGEASATSRATVRVTDDPNPSDILLDAPEDGGTDGEATAGDGADGPEALSAMALAGDEAASDDGSATGEDEDTRLEDDPTGDDATGDEETPDGDTASDDPDPGAMDASAMDGDASEDSPPIDGAEFDGDPLDGPGDGLDDGLEDGADDLFLLTEGDDGLASGDWISAIDDPAPAGGPADSLDDLDVGGPEPDDGGLPLDDSPSGDSPPAHEDDLFGALETV</sequence>
<dbReference type="PRINTS" id="PR00313">
    <property type="entry name" value="CABNDNGRPT"/>
</dbReference>
<feature type="compositionally biased region" description="Low complexity" evidence="1">
    <location>
        <begin position="1273"/>
        <end position="1283"/>
    </location>
</feature>
<feature type="domain" description="DUF4114" evidence="2">
    <location>
        <begin position="865"/>
        <end position="990"/>
    </location>
</feature>
<feature type="compositionally biased region" description="Acidic residues" evidence="1">
    <location>
        <begin position="1241"/>
        <end position="1251"/>
    </location>
</feature>
<dbReference type="EMBL" id="VWPJ01000011">
    <property type="protein sequence ID" value="KAA5605128.1"/>
    <property type="molecule type" value="Genomic_DNA"/>
</dbReference>
<feature type="compositionally biased region" description="Low complexity" evidence="1">
    <location>
        <begin position="1206"/>
        <end position="1216"/>
    </location>
</feature>
<feature type="region of interest" description="Disordered" evidence="1">
    <location>
        <begin position="164"/>
        <end position="327"/>
    </location>
</feature>
<feature type="compositionally biased region" description="Basic and acidic residues" evidence="1">
    <location>
        <begin position="182"/>
        <end position="202"/>
    </location>
</feature>
<feature type="compositionally biased region" description="Low complexity" evidence="1">
    <location>
        <begin position="203"/>
        <end position="218"/>
    </location>
</feature>
<feature type="compositionally biased region" description="Acidic residues" evidence="1">
    <location>
        <begin position="1172"/>
        <end position="1205"/>
    </location>
</feature>
<dbReference type="InterPro" id="IPR011049">
    <property type="entry name" value="Serralysin-like_metalloprot_C"/>
</dbReference>
<feature type="compositionally biased region" description="Acidic residues" evidence="1">
    <location>
        <begin position="1284"/>
        <end position="1297"/>
    </location>
</feature>
<feature type="compositionally biased region" description="Acidic residues" evidence="1">
    <location>
        <begin position="219"/>
        <end position="312"/>
    </location>
</feature>
<dbReference type="PROSITE" id="PS00330">
    <property type="entry name" value="HEMOLYSIN_CALCIUM"/>
    <property type="match status" value="1"/>
</dbReference>
<dbReference type="Proteomes" id="UP000324065">
    <property type="component" value="Unassembled WGS sequence"/>
</dbReference>
<dbReference type="Pfam" id="PF13448">
    <property type="entry name" value="DUF4114"/>
    <property type="match status" value="1"/>
</dbReference>
<dbReference type="SUPFAM" id="SSF51120">
    <property type="entry name" value="beta-Roll"/>
    <property type="match status" value="1"/>
</dbReference>
<feature type="compositionally biased region" description="Low complexity" evidence="1">
    <location>
        <begin position="525"/>
        <end position="536"/>
    </location>
</feature>
<evidence type="ECO:0000313" key="3">
    <source>
        <dbReference type="EMBL" id="KAA5605128.1"/>
    </source>
</evidence>
<feature type="region of interest" description="Disordered" evidence="1">
    <location>
        <begin position="485"/>
        <end position="536"/>
    </location>
</feature>
<reference evidence="3 4" key="1">
    <citation type="submission" date="2019-09" db="EMBL/GenBank/DDBJ databases">
        <title>Genome sequence of Roseospira marina, one of the more divergent members of the non-sulfur purple photosynthetic bacterial family, the Rhodospirillaceae.</title>
        <authorList>
            <person name="Meyer T."/>
            <person name="Kyndt J."/>
        </authorList>
    </citation>
    <scope>NUCLEOTIDE SEQUENCE [LARGE SCALE GENOMIC DNA]</scope>
    <source>
        <strain evidence="3 4">DSM 15113</strain>
    </source>
</reference>
<feature type="compositionally biased region" description="Polar residues" evidence="1">
    <location>
        <begin position="1"/>
        <end position="10"/>
    </location>
</feature>
<name>A0A5M6IBY4_9PROT</name>
<feature type="compositionally biased region" description="Low complexity" evidence="1">
    <location>
        <begin position="1157"/>
        <end position="1171"/>
    </location>
</feature>
<feature type="compositionally biased region" description="Low complexity" evidence="1">
    <location>
        <begin position="1298"/>
        <end position="1311"/>
    </location>
</feature>
<proteinExistence type="predicted"/>
<comment type="caution">
    <text evidence="3">The sequence shown here is derived from an EMBL/GenBank/DDBJ whole genome shotgun (WGS) entry which is preliminary data.</text>
</comment>
<dbReference type="InterPro" id="IPR025193">
    <property type="entry name" value="DUF4114"/>
</dbReference>
<feature type="region of interest" description="Disordered" evidence="1">
    <location>
        <begin position="1"/>
        <end position="81"/>
    </location>
</feature>
<organism evidence="3 4">
    <name type="scientific">Roseospira marina</name>
    <dbReference type="NCBI Taxonomy" id="140057"/>
    <lineage>
        <taxon>Bacteria</taxon>
        <taxon>Pseudomonadati</taxon>
        <taxon>Pseudomonadota</taxon>
        <taxon>Alphaproteobacteria</taxon>
        <taxon>Rhodospirillales</taxon>
        <taxon>Rhodospirillaceae</taxon>
        <taxon>Roseospira</taxon>
    </lineage>
</organism>
<dbReference type="Pfam" id="PF00353">
    <property type="entry name" value="HemolysinCabind"/>
    <property type="match status" value="1"/>
</dbReference>
<evidence type="ECO:0000313" key="4">
    <source>
        <dbReference type="Proteomes" id="UP000324065"/>
    </source>
</evidence>
<evidence type="ECO:0000256" key="1">
    <source>
        <dbReference type="SAM" id="MobiDB-lite"/>
    </source>
</evidence>
<evidence type="ECO:0000259" key="2">
    <source>
        <dbReference type="Pfam" id="PF13448"/>
    </source>
</evidence>
<gene>
    <name evidence="3" type="ORF">F1188_12670</name>
</gene>
<dbReference type="OrthoDB" id="7875798at2"/>
<feature type="compositionally biased region" description="Gly residues" evidence="1">
    <location>
        <begin position="493"/>
        <end position="524"/>
    </location>
</feature>
<keyword evidence="4" id="KW-1185">Reference proteome</keyword>
<dbReference type="GO" id="GO:0005509">
    <property type="term" value="F:calcium ion binding"/>
    <property type="evidence" value="ECO:0007669"/>
    <property type="project" value="InterPro"/>
</dbReference>
<protein>
    <submittedName>
        <fullName evidence="3">DUF4114 domain-containing protein</fullName>
    </submittedName>
</protein>
<dbReference type="InterPro" id="IPR018511">
    <property type="entry name" value="Hemolysin-typ_Ca-bd_CS"/>
</dbReference>
<dbReference type="RefSeq" id="WP_150062798.1">
    <property type="nucleotide sequence ID" value="NZ_JACHII010000009.1"/>
</dbReference>
<accession>A0A5M6IBY4</accession>
<dbReference type="InterPro" id="IPR001343">
    <property type="entry name" value="Hemolysn_Ca-bd"/>
</dbReference>
<feature type="region of interest" description="Disordered" evidence="1">
    <location>
        <begin position="1105"/>
        <end position="1325"/>
    </location>
</feature>